<dbReference type="AlphaFoldDB" id="X1I0D7"/>
<protein>
    <recommendedName>
        <fullName evidence="1">Methyltransferase domain-containing protein</fullName>
    </recommendedName>
</protein>
<dbReference type="InterPro" id="IPR029063">
    <property type="entry name" value="SAM-dependent_MTases_sf"/>
</dbReference>
<feature type="domain" description="Methyltransferase" evidence="1">
    <location>
        <begin position="35"/>
        <end position="90"/>
    </location>
</feature>
<proteinExistence type="predicted"/>
<dbReference type="InterPro" id="IPR041698">
    <property type="entry name" value="Methyltransf_25"/>
</dbReference>
<organism evidence="2">
    <name type="scientific">marine sediment metagenome</name>
    <dbReference type="NCBI Taxonomy" id="412755"/>
    <lineage>
        <taxon>unclassified sequences</taxon>
        <taxon>metagenomes</taxon>
        <taxon>ecological metagenomes</taxon>
    </lineage>
</organism>
<reference evidence="2" key="1">
    <citation type="journal article" date="2014" name="Front. Microbiol.">
        <title>High frequency of phylogenetically diverse reductive dehalogenase-homologous genes in deep subseafloor sedimentary metagenomes.</title>
        <authorList>
            <person name="Kawai M."/>
            <person name="Futagami T."/>
            <person name="Toyoda A."/>
            <person name="Takaki Y."/>
            <person name="Nishi S."/>
            <person name="Hori S."/>
            <person name="Arai W."/>
            <person name="Tsubouchi T."/>
            <person name="Morono Y."/>
            <person name="Uchiyama I."/>
            <person name="Ito T."/>
            <person name="Fujiyama A."/>
            <person name="Inagaki F."/>
            <person name="Takami H."/>
        </authorList>
    </citation>
    <scope>NUCLEOTIDE SEQUENCE</scope>
    <source>
        <strain evidence="2">Expedition CK06-06</strain>
    </source>
</reference>
<sequence>MPETEMPGSKISSDELQIIRHRYYFASQFVRQKDVLEVGCGPGFGLGALRREAKRVVGGDITQESLRRAQQYYRERVDFVSLDAHNLPLETIVS</sequence>
<dbReference type="SUPFAM" id="SSF53335">
    <property type="entry name" value="S-adenosyl-L-methionine-dependent methyltransferases"/>
    <property type="match status" value="1"/>
</dbReference>
<dbReference type="Gene3D" id="3.40.50.150">
    <property type="entry name" value="Vaccinia Virus protein VP39"/>
    <property type="match status" value="1"/>
</dbReference>
<evidence type="ECO:0000313" key="2">
    <source>
        <dbReference type="EMBL" id="GAH59529.1"/>
    </source>
</evidence>
<dbReference type="Pfam" id="PF13649">
    <property type="entry name" value="Methyltransf_25"/>
    <property type="match status" value="1"/>
</dbReference>
<comment type="caution">
    <text evidence="2">The sequence shown here is derived from an EMBL/GenBank/DDBJ whole genome shotgun (WGS) entry which is preliminary data.</text>
</comment>
<name>X1I0D7_9ZZZZ</name>
<gene>
    <name evidence="2" type="ORF">S03H2_38873</name>
</gene>
<feature type="non-terminal residue" evidence="2">
    <location>
        <position position="94"/>
    </location>
</feature>
<dbReference type="CDD" id="cd02440">
    <property type="entry name" value="AdoMet_MTases"/>
    <property type="match status" value="1"/>
</dbReference>
<evidence type="ECO:0000259" key="1">
    <source>
        <dbReference type="Pfam" id="PF13649"/>
    </source>
</evidence>
<accession>X1I0D7</accession>
<dbReference type="EMBL" id="BARU01023995">
    <property type="protein sequence ID" value="GAH59529.1"/>
    <property type="molecule type" value="Genomic_DNA"/>
</dbReference>